<dbReference type="Pfam" id="PF13561">
    <property type="entry name" value="adh_short_C2"/>
    <property type="match status" value="1"/>
</dbReference>
<evidence type="ECO:0000256" key="2">
    <source>
        <dbReference type="ARBA" id="ARBA00023002"/>
    </source>
</evidence>
<evidence type="ECO:0000313" key="3">
    <source>
        <dbReference type="EMBL" id="MEN2793115.1"/>
    </source>
</evidence>
<protein>
    <submittedName>
        <fullName evidence="3">Glucose 1-dehydrogenase</fullName>
        <ecNumber evidence="3">1.1.1.47</ecNumber>
    </submittedName>
</protein>
<dbReference type="GO" id="GO:0047936">
    <property type="term" value="F:glucose 1-dehydrogenase [NAD(P)+] activity"/>
    <property type="evidence" value="ECO:0007669"/>
    <property type="project" value="UniProtKB-EC"/>
</dbReference>
<evidence type="ECO:0000313" key="4">
    <source>
        <dbReference type="Proteomes" id="UP001419910"/>
    </source>
</evidence>
<name>A0ABU9YBD6_9SPHN</name>
<dbReference type="PRINTS" id="PR00081">
    <property type="entry name" value="GDHRDH"/>
</dbReference>
<dbReference type="EMBL" id="JBDIME010000039">
    <property type="protein sequence ID" value="MEN2793115.1"/>
    <property type="molecule type" value="Genomic_DNA"/>
</dbReference>
<comment type="caution">
    <text evidence="3">The sequence shown here is derived from an EMBL/GenBank/DDBJ whole genome shotgun (WGS) entry which is preliminary data.</text>
</comment>
<dbReference type="Gene3D" id="3.40.50.720">
    <property type="entry name" value="NAD(P)-binding Rossmann-like Domain"/>
    <property type="match status" value="1"/>
</dbReference>
<dbReference type="EC" id="1.1.1.47" evidence="3"/>
<accession>A0ABU9YBD6</accession>
<comment type="similarity">
    <text evidence="1">Belongs to the short-chain dehydrogenases/reductases (SDR) family.</text>
</comment>
<organism evidence="3 4">
    <name type="scientific">Sphingomonas oligophenolica</name>
    <dbReference type="NCBI Taxonomy" id="301154"/>
    <lineage>
        <taxon>Bacteria</taxon>
        <taxon>Pseudomonadati</taxon>
        <taxon>Pseudomonadota</taxon>
        <taxon>Alphaproteobacteria</taxon>
        <taxon>Sphingomonadales</taxon>
        <taxon>Sphingomonadaceae</taxon>
        <taxon>Sphingomonas</taxon>
    </lineage>
</organism>
<dbReference type="NCBIfam" id="NF005559">
    <property type="entry name" value="PRK07231.1"/>
    <property type="match status" value="1"/>
</dbReference>
<evidence type="ECO:0000256" key="1">
    <source>
        <dbReference type="ARBA" id="ARBA00006484"/>
    </source>
</evidence>
<reference evidence="3 4" key="1">
    <citation type="submission" date="2024-05" db="EMBL/GenBank/DDBJ databases">
        <authorList>
            <person name="Liu Q."/>
            <person name="Xin Y.-H."/>
        </authorList>
    </citation>
    <scope>NUCLEOTIDE SEQUENCE [LARGE SCALE GENOMIC DNA]</scope>
    <source>
        <strain evidence="3 4">CGMCC 1.10181</strain>
    </source>
</reference>
<dbReference type="PANTHER" id="PTHR42760:SF133">
    <property type="entry name" value="3-OXOACYL-[ACYL-CARRIER-PROTEIN] REDUCTASE"/>
    <property type="match status" value="1"/>
</dbReference>
<dbReference type="InterPro" id="IPR002347">
    <property type="entry name" value="SDR_fam"/>
</dbReference>
<proteinExistence type="inferred from homology"/>
<dbReference type="InterPro" id="IPR036291">
    <property type="entry name" value="NAD(P)-bd_dom_sf"/>
</dbReference>
<gene>
    <name evidence="3" type="ORF">ABC974_26050</name>
</gene>
<keyword evidence="4" id="KW-1185">Reference proteome</keyword>
<dbReference type="PANTHER" id="PTHR42760">
    <property type="entry name" value="SHORT-CHAIN DEHYDROGENASES/REDUCTASES FAMILY MEMBER"/>
    <property type="match status" value="1"/>
</dbReference>
<dbReference type="PRINTS" id="PR00080">
    <property type="entry name" value="SDRFAMILY"/>
</dbReference>
<dbReference type="SUPFAM" id="SSF51735">
    <property type="entry name" value="NAD(P)-binding Rossmann-fold domains"/>
    <property type="match status" value="1"/>
</dbReference>
<dbReference type="InterPro" id="IPR020904">
    <property type="entry name" value="Sc_DH/Rdtase_CS"/>
</dbReference>
<dbReference type="PROSITE" id="PS00061">
    <property type="entry name" value="ADH_SHORT"/>
    <property type="match status" value="1"/>
</dbReference>
<keyword evidence="2 3" id="KW-0560">Oxidoreductase</keyword>
<dbReference type="RefSeq" id="WP_343890244.1">
    <property type="nucleotide sequence ID" value="NZ_BAAAEH010000031.1"/>
</dbReference>
<dbReference type="Proteomes" id="UP001419910">
    <property type="component" value="Unassembled WGS sequence"/>
</dbReference>
<sequence length="253" mass="26657">MRLSGKNAIVTGAARGLGASIAADLAREGARVMLCDILEDQGRDVARAIGESAMFRRLDVTQSSEWADAVAEAEAAFGSVDVLVSNAALIEQVPFDEVTEELFKSIFAVNALGTFLGMKAVVPAMRRAGGGSIVNISSTAGVHSSGGLAYTGSKFAVTGLTKTGAHMLGPEKIRINSVHPGWMKTPQTEVVPREWVASLLPLRTIMDTAEVAKLVSFLASDDSSMITGSEYLIDAGSLLMGARDIVDRMAEHM</sequence>